<accession>A0A502CQ39</accession>
<name>A0A502CQ39_9MICO</name>
<keyword evidence="1" id="KW-1133">Transmembrane helix</keyword>
<sequence>MGAPLATATAVVPPLVFLAVVAVLSTVLTTPAAGIPTATALFAVVVTTLVMVTRSGGGCARHTQSDGGGSR</sequence>
<dbReference type="AlphaFoldDB" id="A0A502CQ39"/>
<feature type="transmembrane region" description="Helical" evidence="1">
    <location>
        <begin position="7"/>
        <end position="27"/>
    </location>
</feature>
<dbReference type="Proteomes" id="UP000317722">
    <property type="component" value="Unassembled WGS sequence"/>
</dbReference>
<comment type="caution">
    <text evidence="2">The sequence shown here is derived from an EMBL/GenBank/DDBJ whole genome shotgun (WGS) entry which is preliminary data.</text>
</comment>
<evidence type="ECO:0000256" key="1">
    <source>
        <dbReference type="SAM" id="Phobius"/>
    </source>
</evidence>
<keyword evidence="1" id="KW-0812">Transmembrane</keyword>
<dbReference type="EMBL" id="RCZM01000005">
    <property type="protein sequence ID" value="TPG15008.1"/>
    <property type="molecule type" value="Genomic_DNA"/>
</dbReference>
<evidence type="ECO:0000313" key="3">
    <source>
        <dbReference type="Proteomes" id="UP000317722"/>
    </source>
</evidence>
<keyword evidence="3" id="KW-1185">Reference proteome</keyword>
<protein>
    <submittedName>
        <fullName evidence="2">Uncharacterized protein</fullName>
    </submittedName>
</protein>
<proteinExistence type="predicted"/>
<evidence type="ECO:0000313" key="2">
    <source>
        <dbReference type="EMBL" id="TPG15008.1"/>
    </source>
</evidence>
<keyword evidence="1" id="KW-0472">Membrane</keyword>
<feature type="transmembrane region" description="Helical" evidence="1">
    <location>
        <begin position="33"/>
        <end position="52"/>
    </location>
</feature>
<reference evidence="2 3" key="1">
    <citation type="journal article" date="2019" name="Environ. Microbiol.">
        <title>Species interactions and distinct microbial communities in high Arctic permafrost affected cryosols are associated with the CH4 and CO2 gas fluxes.</title>
        <authorList>
            <person name="Altshuler I."/>
            <person name="Hamel J."/>
            <person name="Turney S."/>
            <person name="Magnuson E."/>
            <person name="Levesque R."/>
            <person name="Greer C."/>
            <person name="Whyte L.G."/>
        </authorList>
    </citation>
    <scope>NUCLEOTIDE SEQUENCE [LARGE SCALE GENOMIC DNA]</scope>
    <source>
        <strain evidence="2 3">S9.3A</strain>
    </source>
</reference>
<organism evidence="2 3">
    <name type="scientific">Pedococcus bigeumensis</name>
    <dbReference type="NCBI Taxonomy" id="433644"/>
    <lineage>
        <taxon>Bacteria</taxon>
        <taxon>Bacillati</taxon>
        <taxon>Actinomycetota</taxon>
        <taxon>Actinomycetes</taxon>
        <taxon>Micrococcales</taxon>
        <taxon>Intrasporangiaceae</taxon>
        <taxon>Pedococcus</taxon>
    </lineage>
</organism>
<gene>
    <name evidence="2" type="ORF">EAH86_15875</name>
</gene>